<keyword evidence="5" id="KW-0997">Cell inner membrane</keyword>
<feature type="transmembrane region" description="Helical" evidence="10">
    <location>
        <begin position="288"/>
        <end position="321"/>
    </location>
</feature>
<proteinExistence type="inferred from homology"/>
<evidence type="ECO:0000256" key="6">
    <source>
        <dbReference type="ARBA" id="ARBA00022692"/>
    </source>
</evidence>
<dbReference type="InterPro" id="IPR001712">
    <property type="entry name" value="T3SS_FHIPEP"/>
</dbReference>
<dbReference type="InterPro" id="IPR042193">
    <property type="entry name" value="FHIPEP_3"/>
</dbReference>
<evidence type="ECO:0000256" key="2">
    <source>
        <dbReference type="ARBA" id="ARBA00008835"/>
    </source>
</evidence>
<keyword evidence="7 10" id="KW-1133">Transmembrane helix</keyword>
<feature type="region of interest" description="Disordered" evidence="9">
    <location>
        <begin position="331"/>
        <end position="376"/>
    </location>
</feature>
<dbReference type="InterPro" id="IPR042196">
    <property type="entry name" value="FHIPEP_4"/>
</dbReference>
<feature type="transmembrane region" description="Helical" evidence="10">
    <location>
        <begin position="245"/>
        <end position="267"/>
    </location>
</feature>
<dbReference type="NCBIfam" id="TIGR01399">
    <property type="entry name" value="hrcV"/>
    <property type="match status" value="1"/>
</dbReference>
<dbReference type="Proteomes" id="UP000198654">
    <property type="component" value="Unassembled WGS sequence"/>
</dbReference>
<feature type="transmembrane region" description="Helical" evidence="10">
    <location>
        <begin position="204"/>
        <end position="225"/>
    </location>
</feature>
<sequence>MTAVLAKLNAIALRASQRSDIVIAAFMVLAVMMMIIPLPTALVDVLIGLNIGCSLLILMVAFYISHPVEFSSLPPIILLATLFRLALSITTTRLILLEGDAGQIVSAFGGLVIGGEVVVGLVVFLIIAIAQFLVITKGAERVAEVAARFILDAMPGKQMSIDNDLRNGDIDQAEAHFRRVRLERESQLYGAMDGAMKFVKGDAIATLVILFINLLGGLLIGMLKLDMAFGEAVDVYSVLTVGDGLIAQIPALLIAVAAGTVVTRVGSDRSGSLGTEIVGQLGNNSRALGLTAVILLCLALIPGFATLVFLGLAAGLGLAAWLIKRREQRRQAEEQAAPDSAAGADGLTQGAPGSSGADAAAPEKATASALQDSPQSHHRVVLSLGPSLAEALTLDILRDGLDDARRQAGQDLGIDMPSVGLRVEPAMEGQHFGIELDEVPVMKGEIPADRLLLDDDPMHLDLLEVDYVDQPPLMGRRVAHWVATRDVERLDDAGIGYRTVDQVLCGCLQRILIRYAGEFIGIQETRGLLSRMEQDYAELVGEAVRVVSLQKMSDILRRLVDEGVPLRALRTILEAMVTWGPQEQNVARLVERIRAALARQICHRHARADRILPAWVMTRPLEETIRGTLRGTEGGAPRGGLPAPLSRTLHAWFQQQLDKLDADMAPVVIASSDVRPVLQQWSKRHELDLPVMAWQEVAPEFSLQSLAQVRLPRPSVPGSVKESSGSPQE</sequence>
<dbReference type="InterPro" id="IPR042194">
    <property type="entry name" value="FHIPEP_1"/>
</dbReference>
<dbReference type="InterPro" id="IPR006302">
    <property type="entry name" value="T3SS_HrcV"/>
</dbReference>
<keyword evidence="8 10" id="KW-0472">Membrane</keyword>
<dbReference type="GO" id="GO:0005886">
    <property type="term" value="C:plasma membrane"/>
    <property type="evidence" value="ECO:0007669"/>
    <property type="project" value="UniProtKB-SubCell"/>
</dbReference>
<dbReference type="RefSeq" id="WP_089729492.1">
    <property type="nucleotide sequence ID" value="NZ_FNGI01000008.1"/>
</dbReference>
<protein>
    <submittedName>
        <fullName evidence="11">Type III secretion protein V</fullName>
    </submittedName>
</protein>
<feature type="transmembrane region" description="Helical" evidence="10">
    <location>
        <begin position="76"/>
        <end position="96"/>
    </location>
</feature>
<dbReference type="Pfam" id="PF00771">
    <property type="entry name" value="FHIPEP"/>
    <property type="match status" value="1"/>
</dbReference>
<evidence type="ECO:0000256" key="7">
    <source>
        <dbReference type="ARBA" id="ARBA00022989"/>
    </source>
</evidence>
<keyword evidence="4" id="KW-1003">Cell membrane</keyword>
<dbReference type="GO" id="GO:0009306">
    <property type="term" value="P:protein secretion"/>
    <property type="evidence" value="ECO:0007669"/>
    <property type="project" value="InterPro"/>
</dbReference>
<organism evidence="11 12">
    <name type="scientific">Modicisalibacter muralis</name>
    <dbReference type="NCBI Taxonomy" id="119000"/>
    <lineage>
        <taxon>Bacteria</taxon>
        <taxon>Pseudomonadati</taxon>
        <taxon>Pseudomonadota</taxon>
        <taxon>Gammaproteobacteria</taxon>
        <taxon>Oceanospirillales</taxon>
        <taxon>Halomonadaceae</taxon>
        <taxon>Modicisalibacter</taxon>
    </lineage>
</organism>
<dbReference type="PANTHER" id="PTHR30161">
    <property type="entry name" value="FLAGELLAR EXPORT PROTEIN, MEMBRANE FLHA SUBUNIT-RELATED"/>
    <property type="match status" value="1"/>
</dbReference>
<dbReference type="PANTHER" id="PTHR30161:SF2">
    <property type="entry name" value="INVASION PROTEIN INVA"/>
    <property type="match status" value="1"/>
</dbReference>
<dbReference type="EMBL" id="FNGI01000008">
    <property type="protein sequence ID" value="SDL86396.1"/>
    <property type="molecule type" value="Genomic_DNA"/>
</dbReference>
<feature type="transmembrane region" description="Helical" evidence="10">
    <location>
        <begin position="21"/>
        <end position="39"/>
    </location>
</feature>
<dbReference type="PRINTS" id="PR00949">
    <property type="entry name" value="TYPE3IMAPROT"/>
</dbReference>
<dbReference type="OrthoDB" id="9759185at2"/>
<keyword evidence="6 10" id="KW-0812">Transmembrane</keyword>
<evidence type="ECO:0000313" key="12">
    <source>
        <dbReference type="Proteomes" id="UP000198654"/>
    </source>
</evidence>
<evidence type="ECO:0000256" key="4">
    <source>
        <dbReference type="ARBA" id="ARBA00022475"/>
    </source>
</evidence>
<dbReference type="Gene3D" id="3.40.30.60">
    <property type="entry name" value="FHIPEP family, domain 1"/>
    <property type="match status" value="1"/>
</dbReference>
<dbReference type="Gene3D" id="3.40.50.12790">
    <property type="entry name" value="FHIPEP family, domain 4"/>
    <property type="match status" value="1"/>
</dbReference>
<feature type="compositionally biased region" description="Low complexity" evidence="9">
    <location>
        <begin position="350"/>
        <end position="362"/>
    </location>
</feature>
<evidence type="ECO:0000256" key="3">
    <source>
        <dbReference type="ARBA" id="ARBA00022448"/>
    </source>
</evidence>
<keyword evidence="12" id="KW-1185">Reference proteome</keyword>
<dbReference type="Gene3D" id="1.10.8.540">
    <property type="entry name" value="FHIPEP family, domain 3"/>
    <property type="match status" value="1"/>
</dbReference>
<evidence type="ECO:0000256" key="10">
    <source>
        <dbReference type="SAM" id="Phobius"/>
    </source>
</evidence>
<evidence type="ECO:0000256" key="1">
    <source>
        <dbReference type="ARBA" id="ARBA00004429"/>
    </source>
</evidence>
<accession>A0A1G9NIG5</accession>
<feature type="transmembrane region" description="Helical" evidence="10">
    <location>
        <begin position="45"/>
        <end position="64"/>
    </location>
</feature>
<evidence type="ECO:0000313" key="11">
    <source>
        <dbReference type="EMBL" id="SDL86396.1"/>
    </source>
</evidence>
<dbReference type="STRING" id="119000.SAMN05661010_02730"/>
<keyword evidence="3" id="KW-0813">Transport</keyword>
<comment type="subcellular location">
    <subcellularLocation>
        <location evidence="1">Cell inner membrane</location>
        <topology evidence="1">Multi-pass membrane protein</topology>
    </subcellularLocation>
</comment>
<dbReference type="PIRSF" id="PIRSF005419">
    <property type="entry name" value="FlhA"/>
    <property type="match status" value="1"/>
</dbReference>
<evidence type="ECO:0000256" key="5">
    <source>
        <dbReference type="ARBA" id="ARBA00022519"/>
    </source>
</evidence>
<evidence type="ECO:0000256" key="8">
    <source>
        <dbReference type="ARBA" id="ARBA00023136"/>
    </source>
</evidence>
<evidence type="ECO:0000256" key="9">
    <source>
        <dbReference type="SAM" id="MobiDB-lite"/>
    </source>
</evidence>
<gene>
    <name evidence="11" type="ORF">SAMN05661010_02730</name>
</gene>
<reference evidence="11 12" key="1">
    <citation type="submission" date="2016-10" db="EMBL/GenBank/DDBJ databases">
        <authorList>
            <person name="de Groot N.N."/>
        </authorList>
    </citation>
    <scope>NUCLEOTIDE SEQUENCE [LARGE SCALE GENOMIC DNA]</scope>
    <source>
        <strain evidence="11 12">DSM 14789</strain>
    </source>
</reference>
<name>A0A1G9NIG5_9GAMM</name>
<feature type="transmembrane region" description="Helical" evidence="10">
    <location>
        <begin position="108"/>
        <end position="134"/>
    </location>
</feature>
<comment type="similarity">
    <text evidence="2">Belongs to the FHIPEP (flagella/HR/invasion proteins export pore) family.</text>
</comment>
<dbReference type="AlphaFoldDB" id="A0A1G9NIG5"/>